<evidence type="ECO:0000256" key="9">
    <source>
        <dbReference type="ARBA" id="ARBA00023242"/>
    </source>
</evidence>
<dbReference type="PANTHER" id="PTHR31576">
    <property type="entry name" value="TATA BOX-BINDING PROTEIN-ASSOCIATED FACTOR RNA POLYMERASE I SUBUNIT B"/>
    <property type="match status" value="1"/>
</dbReference>
<keyword evidence="4" id="KW-0863">Zinc-finger</keyword>
<evidence type="ECO:0000256" key="8">
    <source>
        <dbReference type="ARBA" id="ARBA00023163"/>
    </source>
</evidence>
<evidence type="ECO:0000256" key="6">
    <source>
        <dbReference type="ARBA" id="ARBA00023015"/>
    </source>
</evidence>
<dbReference type="GO" id="GO:0008270">
    <property type="term" value="F:zinc ion binding"/>
    <property type="evidence" value="ECO:0007669"/>
    <property type="project" value="UniProtKB-KW"/>
</dbReference>
<dbReference type="PANTHER" id="PTHR31576:SF2">
    <property type="entry name" value="TATA BOX-BINDING PROTEIN-ASSOCIATED FACTOR RNA POLYMERASE I SUBUNIT B"/>
    <property type="match status" value="1"/>
</dbReference>
<evidence type="ECO:0000256" key="1">
    <source>
        <dbReference type="ARBA" id="ARBA00004604"/>
    </source>
</evidence>
<protein>
    <submittedName>
        <fullName evidence="11">Uncharacterized protein</fullName>
    </submittedName>
</protein>
<dbReference type="GO" id="GO:0042790">
    <property type="term" value="P:nucleolar large rRNA transcription by RNA polymerase I"/>
    <property type="evidence" value="ECO:0007669"/>
    <property type="project" value="TreeGrafter"/>
</dbReference>
<sequence>IFKMPSCENCGEEQFDEHDGLYFCSNCNTQSQDVREELQDEDVVMSTYNKSLAIASARERKKADLVDLGRPWSTHEGFLIILREQVKGLISKGLPSELKEIVFHLWKLYLSKLGVAFCSEDTENITMKFYPRHRDLEMGSIENPIVPATRWNETYKKNRKPVDRTSEMDQHKDKTNNETQVDSDNDSSSSEEGFVEEDRGYKTAYKSAERVTMNTTLALCFLGTQYASCLVTPSDIIRWCHDGSLLYLNAAQCFPEDMKLQNYDVRTFSKNVIPSGETLCRVVGRLAVYLGLDNFPPFDFHSLVSSYIIHLGLPGELHSLVWNMIRSHPPRTQYRPTKEQHCFPSYDILAMAYIVVQLKLLFGLNDVTESLLSELAEKVNQRLKGEQRLFVWRNWFSYIKQNKCRFFQKTDCNKSNKPNMAQMLNKLEAQADIKYSVVREKKQTDKRKENRAILQQQFYVSDDAVENTSENAAQDFSGHTLKFITEKSDFVNDLDGNGLSNYTLFTDSSSVSDSDSDDSDDDVVTCLSTPLKRRCIISSTISNRESNEAEKQHPTTKQLRKDINSILEKLDDATENYIVYEDDMEFHNSYESLLEIFCCYLGLKDISRLHSKVKEVENIYLTRKEELLKMKLRNSTLLKYRDFCLT</sequence>
<dbReference type="InterPro" id="IPR033599">
    <property type="entry name" value="TAF1B/Rrn7"/>
</dbReference>
<dbReference type="EMBL" id="CAIIXF020000005">
    <property type="protein sequence ID" value="CAH1783598.1"/>
    <property type="molecule type" value="Genomic_DNA"/>
</dbReference>
<keyword evidence="9" id="KW-0539">Nucleus</keyword>
<keyword evidence="3" id="KW-0479">Metal-binding</keyword>
<dbReference type="OrthoDB" id="6287333at2759"/>
<keyword evidence="8" id="KW-0804">Transcription</keyword>
<comment type="similarity">
    <text evidence="2">Belongs to the RRN7/TAF1B family.</text>
</comment>
<dbReference type="Pfam" id="PF20644">
    <property type="entry name" value="Rrn7_cyclin_N"/>
    <property type="match status" value="1"/>
</dbReference>
<evidence type="ECO:0000256" key="4">
    <source>
        <dbReference type="ARBA" id="ARBA00022771"/>
    </source>
</evidence>
<evidence type="ECO:0000256" key="5">
    <source>
        <dbReference type="ARBA" id="ARBA00022833"/>
    </source>
</evidence>
<dbReference type="AlphaFoldDB" id="A0A8J1T7E9"/>
<evidence type="ECO:0000256" key="2">
    <source>
        <dbReference type="ARBA" id="ARBA00006899"/>
    </source>
</evidence>
<keyword evidence="6" id="KW-0805">Transcription regulation</keyword>
<keyword evidence="12" id="KW-1185">Reference proteome</keyword>
<dbReference type="GO" id="GO:0005668">
    <property type="term" value="C:RNA polymerase transcription factor SL1 complex"/>
    <property type="evidence" value="ECO:0007669"/>
    <property type="project" value="TreeGrafter"/>
</dbReference>
<dbReference type="InterPro" id="IPR048540">
    <property type="entry name" value="Rrn7_cyclin_N"/>
</dbReference>
<dbReference type="Proteomes" id="UP000749559">
    <property type="component" value="Unassembled WGS sequence"/>
</dbReference>
<evidence type="ECO:0000313" key="11">
    <source>
        <dbReference type="EMBL" id="CAH1783598.1"/>
    </source>
</evidence>
<feature type="non-terminal residue" evidence="11">
    <location>
        <position position="1"/>
    </location>
</feature>
<reference evidence="11" key="1">
    <citation type="submission" date="2022-03" db="EMBL/GenBank/DDBJ databases">
        <authorList>
            <person name="Martin C."/>
        </authorList>
    </citation>
    <scope>NUCLEOTIDE SEQUENCE</scope>
</reference>
<keyword evidence="5" id="KW-0862">Zinc</keyword>
<keyword evidence="7" id="KW-0238">DNA-binding</keyword>
<gene>
    <name evidence="11" type="ORF">OFUS_LOCUS9925</name>
</gene>
<dbReference type="InterPro" id="IPR048538">
    <property type="entry name" value="Rrn7_cyclin_C"/>
</dbReference>
<evidence type="ECO:0000256" key="3">
    <source>
        <dbReference type="ARBA" id="ARBA00022723"/>
    </source>
</evidence>
<dbReference type="GO" id="GO:0070860">
    <property type="term" value="C:RNA polymerase I core factor complex"/>
    <property type="evidence" value="ECO:0007669"/>
    <property type="project" value="InterPro"/>
</dbReference>
<dbReference type="GO" id="GO:0001164">
    <property type="term" value="F:RNA polymerase I core promoter sequence-specific DNA binding"/>
    <property type="evidence" value="ECO:0007669"/>
    <property type="project" value="InterPro"/>
</dbReference>
<dbReference type="Pfam" id="PF20645">
    <property type="entry name" value="Rrn7_cyclin_C"/>
    <property type="match status" value="1"/>
</dbReference>
<organism evidence="11 12">
    <name type="scientific">Owenia fusiformis</name>
    <name type="common">Polychaete worm</name>
    <dbReference type="NCBI Taxonomy" id="6347"/>
    <lineage>
        <taxon>Eukaryota</taxon>
        <taxon>Metazoa</taxon>
        <taxon>Spiralia</taxon>
        <taxon>Lophotrochozoa</taxon>
        <taxon>Annelida</taxon>
        <taxon>Polychaeta</taxon>
        <taxon>Sedentaria</taxon>
        <taxon>Canalipalpata</taxon>
        <taxon>Sabellida</taxon>
        <taxon>Oweniida</taxon>
        <taxon>Oweniidae</taxon>
        <taxon>Owenia</taxon>
    </lineage>
</organism>
<proteinExistence type="inferred from homology"/>
<evidence type="ECO:0000256" key="7">
    <source>
        <dbReference type="ARBA" id="ARBA00023125"/>
    </source>
</evidence>
<comment type="caution">
    <text evidence="11">The sequence shown here is derived from an EMBL/GenBank/DDBJ whole genome shotgun (WGS) entry which is preliminary data.</text>
</comment>
<evidence type="ECO:0000313" key="12">
    <source>
        <dbReference type="Proteomes" id="UP000749559"/>
    </source>
</evidence>
<name>A0A8J1T7E9_OWEFU</name>
<evidence type="ECO:0000256" key="10">
    <source>
        <dbReference type="SAM" id="MobiDB-lite"/>
    </source>
</evidence>
<comment type="subcellular location">
    <subcellularLocation>
        <location evidence="1">Nucleus</location>
        <location evidence="1">Nucleolus</location>
    </subcellularLocation>
</comment>
<accession>A0A8J1T7E9</accession>
<feature type="compositionally biased region" description="Basic and acidic residues" evidence="10">
    <location>
        <begin position="156"/>
        <end position="176"/>
    </location>
</feature>
<feature type="region of interest" description="Disordered" evidence="10">
    <location>
        <begin position="156"/>
        <end position="196"/>
    </location>
</feature>